<proteinExistence type="predicted"/>
<dbReference type="Proteomes" id="UP000001312">
    <property type="component" value="Unassembled WGS sequence"/>
</dbReference>
<protein>
    <submittedName>
        <fullName evidence="2">Uncharacterized protein</fullName>
    </submittedName>
</protein>
<evidence type="ECO:0000313" key="3">
    <source>
        <dbReference type="Proteomes" id="UP000001312"/>
    </source>
</evidence>
<accession>A7F3F0</accession>
<dbReference type="InParanoid" id="A7F3F0"/>
<dbReference type="RefSeq" id="XP_001586767.1">
    <property type="nucleotide sequence ID" value="XM_001586717.1"/>
</dbReference>
<evidence type="ECO:0000256" key="1">
    <source>
        <dbReference type="SAM" id="MobiDB-lite"/>
    </source>
</evidence>
<reference evidence="3" key="1">
    <citation type="journal article" date="2011" name="PLoS Genet.">
        <title>Genomic analysis of the necrotrophic fungal pathogens Sclerotinia sclerotiorum and Botrytis cinerea.</title>
        <authorList>
            <person name="Amselem J."/>
            <person name="Cuomo C.A."/>
            <person name="van Kan J.A."/>
            <person name="Viaud M."/>
            <person name="Benito E.P."/>
            <person name="Couloux A."/>
            <person name="Coutinho P.M."/>
            <person name="de Vries R.P."/>
            <person name="Dyer P.S."/>
            <person name="Fillinger S."/>
            <person name="Fournier E."/>
            <person name="Gout L."/>
            <person name="Hahn M."/>
            <person name="Kohn L."/>
            <person name="Lapalu N."/>
            <person name="Plummer K.M."/>
            <person name="Pradier J.M."/>
            <person name="Quevillon E."/>
            <person name="Sharon A."/>
            <person name="Simon A."/>
            <person name="ten Have A."/>
            <person name="Tudzynski B."/>
            <person name="Tudzynski P."/>
            <person name="Wincker P."/>
            <person name="Andrew M."/>
            <person name="Anthouard V."/>
            <person name="Beever R.E."/>
            <person name="Beffa R."/>
            <person name="Benoit I."/>
            <person name="Bouzid O."/>
            <person name="Brault B."/>
            <person name="Chen Z."/>
            <person name="Choquer M."/>
            <person name="Collemare J."/>
            <person name="Cotton P."/>
            <person name="Danchin E.G."/>
            <person name="Da Silva C."/>
            <person name="Gautier A."/>
            <person name="Giraud C."/>
            <person name="Giraud T."/>
            <person name="Gonzalez C."/>
            <person name="Grossetete S."/>
            <person name="Guldener U."/>
            <person name="Henrissat B."/>
            <person name="Howlett B.J."/>
            <person name="Kodira C."/>
            <person name="Kretschmer M."/>
            <person name="Lappartient A."/>
            <person name="Leroch M."/>
            <person name="Levis C."/>
            <person name="Mauceli E."/>
            <person name="Neuveglise C."/>
            <person name="Oeser B."/>
            <person name="Pearson M."/>
            <person name="Poulain J."/>
            <person name="Poussereau N."/>
            <person name="Quesneville H."/>
            <person name="Rascle C."/>
            <person name="Schumacher J."/>
            <person name="Segurens B."/>
            <person name="Sexton A."/>
            <person name="Silva E."/>
            <person name="Sirven C."/>
            <person name="Soanes D.M."/>
            <person name="Talbot N.J."/>
            <person name="Templeton M."/>
            <person name="Yandava C."/>
            <person name="Yarden O."/>
            <person name="Zeng Q."/>
            <person name="Rollins J.A."/>
            <person name="Lebrun M.H."/>
            <person name="Dickman M."/>
        </authorList>
    </citation>
    <scope>NUCLEOTIDE SEQUENCE [LARGE SCALE GENOMIC DNA]</scope>
    <source>
        <strain evidence="3">ATCC 18683 / 1980 / Ss-1</strain>
    </source>
</reference>
<evidence type="ECO:0000313" key="2">
    <source>
        <dbReference type="EMBL" id="EDN97271.1"/>
    </source>
</evidence>
<dbReference type="AlphaFoldDB" id="A7F3F0"/>
<dbReference type="GeneID" id="5482810"/>
<dbReference type="EMBL" id="CH476640">
    <property type="protein sequence ID" value="EDN97271.1"/>
    <property type="molecule type" value="Genomic_DNA"/>
</dbReference>
<gene>
    <name evidence="2" type="ORF">SS1G_11796</name>
</gene>
<dbReference type="KEGG" id="ssl:SS1G_11796"/>
<sequence length="31" mass="3352">MANSPTLFNADEKPGIASSTSRTTKREQLCP</sequence>
<name>A7F3F0_SCLS1</name>
<feature type="region of interest" description="Disordered" evidence="1">
    <location>
        <begin position="1"/>
        <end position="31"/>
    </location>
</feature>
<organism evidence="2 3">
    <name type="scientific">Sclerotinia sclerotiorum (strain ATCC 18683 / 1980 / Ss-1)</name>
    <name type="common">White mold</name>
    <name type="synonym">Whetzelinia sclerotiorum</name>
    <dbReference type="NCBI Taxonomy" id="665079"/>
    <lineage>
        <taxon>Eukaryota</taxon>
        <taxon>Fungi</taxon>
        <taxon>Dikarya</taxon>
        <taxon>Ascomycota</taxon>
        <taxon>Pezizomycotina</taxon>
        <taxon>Leotiomycetes</taxon>
        <taxon>Helotiales</taxon>
        <taxon>Sclerotiniaceae</taxon>
        <taxon>Sclerotinia</taxon>
    </lineage>
</organism>
<keyword evidence="3" id="KW-1185">Reference proteome</keyword>